<dbReference type="PANTHER" id="PTHR28040">
    <property type="entry name" value="PYRIDOXAMINE 5'-PHOSPHATE OXIDASE YLR456W HOMOLOG-RELATED"/>
    <property type="match status" value="1"/>
</dbReference>
<dbReference type="Gene3D" id="2.30.110.10">
    <property type="entry name" value="Electron Transport, Fmn-binding Protein, Chain A"/>
    <property type="match status" value="1"/>
</dbReference>
<keyword evidence="4" id="KW-1185">Reference proteome</keyword>
<dbReference type="InterPro" id="IPR052841">
    <property type="entry name" value="PMP_oxidase-like"/>
</dbReference>
<protein>
    <recommendedName>
        <fullName evidence="2">Pyridoxamine 5'-phosphate oxidase N-terminal domain-containing protein</fullName>
    </recommendedName>
</protein>
<dbReference type="Proteomes" id="UP000594364">
    <property type="component" value="Chromosome 2"/>
</dbReference>
<evidence type="ECO:0000313" key="3">
    <source>
        <dbReference type="EMBL" id="QPG96315.1"/>
    </source>
</evidence>
<feature type="region of interest" description="Disordered" evidence="1">
    <location>
        <begin position="1"/>
        <end position="54"/>
    </location>
</feature>
<evidence type="ECO:0000256" key="1">
    <source>
        <dbReference type="SAM" id="MobiDB-lite"/>
    </source>
</evidence>
<feature type="region of interest" description="Disordered" evidence="1">
    <location>
        <begin position="159"/>
        <end position="179"/>
    </location>
</feature>
<dbReference type="SUPFAM" id="SSF50475">
    <property type="entry name" value="FMN-binding split barrel"/>
    <property type="match status" value="1"/>
</dbReference>
<evidence type="ECO:0000313" key="4">
    <source>
        <dbReference type="Proteomes" id="UP000594364"/>
    </source>
</evidence>
<dbReference type="InterPro" id="IPR011576">
    <property type="entry name" value="Pyridox_Oxase_N"/>
</dbReference>
<dbReference type="PANTHER" id="PTHR28040:SF1">
    <property type="entry name" value="PYRIDOXAMINE 5'-PHOSPHATE OXIDASE YLR456W HOMOLOG-RELATED"/>
    <property type="match status" value="1"/>
</dbReference>
<dbReference type="AlphaFoldDB" id="A0A7S9KNY6"/>
<dbReference type="GO" id="GO:0005634">
    <property type="term" value="C:nucleus"/>
    <property type="evidence" value="ECO:0007669"/>
    <property type="project" value="TreeGrafter"/>
</dbReference>
<feature type="domain" description="Pyridoxamine 5'-phosphate oxidase N-terminal" evidence="2">
    <location>
        <begin position="84"/>
        <end position="221"/>
    </location>
</feature>
<evidence type="ECO:0000259" key="2">
    <source>
        <dbReference type="Pfam" id="PF01243"/>
    </source>
</evidence>
<accession>A0A7S9KNY6</accession>
<dbReference type="OrthoDB" id="5300823at2759"/>
<dbReference type="EMBL" id="CP031386">
    <property type="protein sequence ID" value="QPG96315.1"/>
    <property type="molecule type" value="Genomic_DNA"/>
</dbReference>
<organism evidence="3 4">
    <name type="scientific">Epichloe festucae (strain Fl1)</name>
    <dbReference type="NCBI Taxonomy" id="877507"/>
    <lineage>
        <taxon>Eukaryota</taxon>
        <taxon>Fungi</taxon>
        <taxon>Dikarya</taxon>
        <taxon>Ascomycota</taxon>
        <taxon>Pezizomycotina</taxon>
        <taxon>Sordariomycetes</taxon>
        <taxon>Hypocreomycetidae</taxon>
        <taxon>Hypocreales</taxon>
        <taxon>Clavicipitaceae</taxon>
        <taxon>Epichloe</taxon>
    </lineage>
</organism>
<gene>
    <name evidence="3" type="ORF">C2857_003832</name>
</gene>
<proteinExistence type="predicted"/>
<sequence length="289" mass="31188">MISPISVEKHPESGASPRSPGPHRHDKAIEPSGDLPPTSSIVRRSPTAPADDHFHPTYRLAMDKIPLNYEASGGDTHKQTTTSLPQEVVQCLENARFLHLATCTDNVPNVSLMNYTYLPSSPHSSAPVIIMTTNPKSRKTTNIVGNPNVSLLVHDWVSHRPPTQGRRMSGGSPGPEQRSSLASLLLNLNSTAVSSISATIGGEAHLAPSGSEEEKYFTEQHLANNTFEEGEPIFRPDSTSGAGARDSHFVDGEEVRVIIVNIKDVRISDWKGTVRDWAVVPGSGLVNGQ</sequence>
<dbReference type="InterPro" id="IPR012349">
    <property type="entry name" value="Split_barrel_FMN-bd"/>
</dbReference>
<dbReference type="Pfam" id="PF01243">
    <property type="entry name" value="PNPOx_N"/>
    <property type="match status" value="1"/>
</dbReference>
<dbReference type="GO" id="GO:0005737">
    <property type="term" value="C:cytoplasm"/>
    <property type="evidence" value="ECO:0007669"/>
    <property type="project" value="TreeGrafter"/>
</dbReference>
<name>A0A7S9KNY6_EPIFF</name>
<reference evidence="3 4" key="1">
    <citation type="journal article" date="2018" name="PLoS Genet.">
        <title>Repeat elements organise 3D genome structure and mediate transcription in the filamentous fungus Epichloe festucae.</title>
        <authorList>
            <person name="Winter D.J."/>
            <person name="Ganley A.R.D."/>
            <person name="Young C.A."/>
            <person name="Liachko I."/>
            <person name="Schardl C.L."/>
            <person name="Dupont P.Y."/>
            <person name="Berry D."/>
            <person name="Ram A."/>
            <person name="Scott B."/>
            <person name="Cox M.P."/>
        </authorList>
    </citation>
    <scope>NUCLEOTIDE SEQUENCE [LARGE SCALE GENOMIC DNA]</scope>
    <source>
        <strain evidence="3 4">Fl1</strain>
    </source>
</reference>